<organism evidence="4 5">
    <name type="scientific">Verticillium longisporum</name>
    <name type="common">Verticillium dahliae var. longisporum</name>
    <dbReference type="NCBI Taxonomy" id="100787"/>
    <lineage>
        <taxon>Eukaryota</taxon>
        <taxon>Fungi</taxon>
        <taxon>Dikarya</taxon>
        <taxon>Ascomycota</taxon>
        <taxon>Pezizomycotina</taxon>
        <taxon>Sordariomycetes</taxon>
        <taxon>Hypocreomycetidae</taxon>
        <taxon>Glomerellales</taxon>
        <taxon>Plectosphaerellaceae</taxon>
        <taxon>Verticillium</taxon>
    </lineage>
</organism>
<dbReference type="InterPro" id="IPR039874">
    <property type="entry name" value="WAPL"/>
</dbReference>
<feature type="compositionally biased region" description="Polar residues" evidence="2">
    <location>
        <begin position="134"/>
        <end position="151"/>
    </location>
</feature>
<dbReference type="PANTHER" id="PTHR22100">
    <property type="entry name" value="WINGS APART-LIKE PROTEIN HOMOLOG"/>
    <property type="match status" value="1"/>
</dbReference>
<dbReference type="Proteomes" id="UP000044602">
    <property type="component" value="Unassembled WGS sequence"/>
</dbReference>
<feature type="region of interest" description="Disordered" evidence="2">
    <location>
        <begin position="171"/>
        <end position="270"/>
    </location>
</feature>
<feature type="compositionally biased region" description="Polar residues" evidence="2">
    <location>
        <begin position="117"/>
        <end position="127"/>
    </location>
</feature>
<dbReference type="AlphaFoldDB" id="A0A0G4LXC7"/>
<dbReference type="EMBL" id="CVQH01020107">
    <property type="protein sequence ID" value="CRK26225.1"/>
    <property type="molecule type" value="Genomic_DNA"/>
</dbReference>
<evidence type="ECO:0000313" key="5">
    <source>
        <dbReference type="Proteomes" id="UP000044602"/>
    </source>
</evidence>
<dbReference type="Gene3D" id="1.25.10.10">
    <property type="entry name" value="Leucine-rich Repeat Variant"/>
    <property type="match status" value="1"/>
</dbReference>
<accession>A0A0G4LXC7</accession>
<proteinExistence type="inferred from homology"/>
<gene>
    <name evidence="4" type="ORF">BN1708_014413</name>
</gene>
<evidence type="ECO:0000259" key="3">
    <source>
        <dbReference type="Pfam" id="PF07814"/>
    </source>
</evidence>
<evidence type="ECO:0000313" key="4">
    <source>
        <dbReference type="EMBL" id="CRK26225.1"/>
    </source>
</evidence>
<dbReference type="STRING" id="100787.A0A0G4LXC7"/>
<name>A0A0G4LXC7_VERLO</name>
<dbReference type="InterPro" id="IPR022771">
    <property type="entry name" value="WAPL_C"/>
</dbReference>
<evidence type="ECO:0000256" key="1">
    <source>
        <dbReference type="ARBA" id="ARBA00006854"/>
    </source>
</evidence>
<feature type="domain" description="Wings apart-like protein C-terminal" evidence="3">
    <location>
        <begin position="294"/>
        <end position="633"/>
    </location>
</feature>
<feature type="compositionally biased region" description="Basic residues" evidence="2">
    <location>
        <begin position="10"/>
        <end position="25"/>
    </location>
</feature>
<feature type="compositionally biased region" description="Basic and acidic residues" evidence="2">
    <location>
        <begin position="60"/>
        <end position="69"/>
    </location>
</feature>
<feature type="region of interest" description="Disordered" evidence="2">
    <location>
        <begin position="1"/>
        <end position="154"/>
    </location>
</feature>
<dbReference type="Pfam" id="PF07814">
    <property type="entry name" value="WAPL"/>
    <property type="match status" value="1"/>
</dbReference>
<comment type="similarity">
    <text evidence="1">Belongs to the WAPL family.</text>
</comment>
<dbReference type="InterPro" id="IPR011989">
    <property type="entry name" value="ARM-like"/>
</dbReference>
<protein>
    <recommendedName>
        <fullName evidence="3">Wings apart-like protein C-terminal domain-containing protein</fullName>
    </recommendedName>
</protein>
<sequence length="749" mass="81580">MATPDATGSVRKKLTTYGKTSRKSSKPVFSLSASSDRTQVVAVPLEEVPQRSTTTAVAREVTKDNDKAARPLKGSQRADASPSSITQRDAPQKLPGAAVKPGNKKKASPDTYGVLTQAPTSSATRRSTGVPMKDTSSSERLLQVERTQAASSDRKVRLIDRLVAQAINSAELDSEQASQLSDSLEGHTGQALVASESNSTTPRKSQDDIPRLGAQRATPDSRKRKARVTYGQQRTMRTAVDVMHEGAGTADRLHEGSYDRNSPPPAKFAKMDSFSLYDDPSDDDVRPTKNGILSLHALRQAGANHRFADELSDLAERIGSPKSLQPASTRSRRTAILELGAKLQDDKFVGRLCDYGPKETFFQDLEAEEDIINAFVILSSALVLMASLSAPHLIDHLLSSGVIRILSTMLALDDDIMEIARQKAATLSKRGLASMEMLRGTILQLGVWDGSAPAVLSPKTLALKVLCLCHKSSDAEARQNLIEAVVPHLFALISKNDGDFSGATVDDRIQVNMALLLLQEHSVVAMESKLSQRWITEYLPTVALFLSGLLTSPGDDFRESRYLTLKLAMNTTNNNPISASIFGQGRLIRQLATASLSRFHKLHAIVGRGEFPTDVHRTLVLLLGLLINISEHCPESRQSLAAEIDLRPSSLDGLVTVWLENRELCGKAETVEQTSLAVAYGYLAILLGYLCLEARVRQRLTSQSNKKGLSYLLDSVQEFMTLHARAAGDDLAATLQPLVNELRLMMKRS</sequence>
<dbReference type="PANTHER" id="PTHR22100:SF13">
    <property type="entry name" value="WINGS APART-LIKE PROTEIN HOMOLOG"/>
    <property type="match status" value="1"/>
</dbReference>
<evidence type="ECO:0000256" key="2">
    <source>
        <dbReference type="SAM" id="MobiDB-lite"/>
    </source>
</evidence>
<keyword evidence="5" id="KW-1185">Reference proteome</keyword>
<reference evidence="4 5" key="1">
    <citation type="submission" date="2015-05" db="EMBL/GenBank/DDBJ databases">
        <authorList>
            <person name="Wang D.B."/>
            <person name="Wang M."/>
        </authorList>
    </citation>
    <scope>NUCLEOTIDE SEQUENCE [LARGE SCALE GENOMIC DNA]</scope>
    <source>
        <strain evidence="4">VL1</strain>
    </source>
</reference>